<proteinExistence type="predicted"/>
<feature type="region of interest" description="Disordered" evidence="1">
    <location>
        <begin position="97"/>
        <end position="172"/>
    </location>
</feature>
<gene>
    <name evidence="2" type="ORF">CJOHNSTONI_LOCUS7796</name>
</gene>
<name>A0A8J2QAS1_9BILA</name>
<dbReference type="Proteomes" id="UP000746747">
    <property type="component" value="Unassembled WGS sequence"/>
</dbReference>
<dbReference type="OrthoDB" id="5850703at2759"/>
<comment type="caution">
    <text evidence="2">The sequence shown here is derived from an EMBL/GenBank/DDBJ whole genome shotgun (WGS) entry which is preliminary data.</text>
</comment>
<keyword evidence="3" id="KW-1185">Reference proteome</keyword>
<dbReference type="AlphaFoldDB" id="A0A8J2QAS1"/>
<evidence type="ECO:0000313" key="2">
    <source>
        <dbReference type="EMBL" id="CAG9538045.1"/>
    </source>
</evidence>
<evidence type="ECO:0000256" key="1">
    <source>
        <dbReference type="SAM" id="MobiDB-lite"/>
    </source>
</evidence>
<dbReference type="EMBL" id="CAKAEH010001616">
    <property type="protein sequence ID" value="CAG9538045.1"/>
    <property type="molecule type" value="Genomic_DNA"/>
</dbReference>
<sequence length="192" mass="21961">MHRSWVGYGSDRNGGKYVENGWQNLWQSRQSDGNFDWDKKGISDDNWDTFSKHKWSWGNGGSHGWGKWSNDFAKNDQSGDWSDSVIQRPEFYTSWGNTNTDSWKNSGGGEKWSKWEADDQGSDGGNREYTGWRNWKSNSGGRNWKSWKNGPDDENLNSWKNDHSGENRKSWKGANKIISAQARAIATASIDP</sequence>
<accession>A0A8J2QAS1</accession>
<protein>
    <submittedName>
        <fullName evidence="2">Uncharacterized protein</fullName>
    </submittedName>
</protein>
<evidence type="ECO:0000313" key="3">
    <source>
        <dbReference type="Proteomes" id="UP000746747"/>
    </source>
</evidence>
<organism evidence="2 3">
    <name type="scientific">Cercopithifilaria johnstoni</name>
    <dbReference type="NCBI Taxonomy" id="2874296"/>
    <lineage>
        <taxon>Eukaryota</taxon>
        <taxon>Metazoa</taxon>
        <taxon>Ecdysozoa</taxon>
        <taxon>Nematoda</taxon>
        <taxon>Chromadorea</taxon>
        <taxon>Rhabditida</taxon>
        <taxon>Spirurina</taxon>
        <taxon>Spiruromorpha</taxon>
        <taxon>Filarioidea</taxon>
        <taxon>Onchocercidae</taxon>
        <taxon>Cercopithifilaria</taxon>
    </lineage>
</organism>
<feature type="compositionally biased region" description="Basic and acidic residues" evidence="1">
    <location>
        <begin position="160"/>
        <end position="169"/>
    </location>
</feature>
<reference evidence="2" key="1">
    <citation type="submission" date="2021-09" db="EMBL/GenBank/DDBJ databases">
        <authorList>
            <consortium name="Pathogen Informatics"/>
        </authorList>
    </citation>
    <scope>NUCLEOTIDE SEQUENCE</scope>
</reference>